<accession>A0A0K2SYX5</accession>
<dbReference type="EMBL" id="HACA01001389">
    <property type="protein sequence ID" value="CDW18750.1"/>
    <property type="molecule type" value="Transcribed_RNA"/>
</dbReference>
<dbReference type="GO" id="GO:0003677">
    <property type="term" value="F:DNA binding"/>
    <property type="evidence" value="ECO:0007669"/>
    <property type="project" value="InterPro"/>
</dbReference>
<sequence length="315" mass="36304">MANRRVTRLSSGSIAPVLYAPSPQYSSNRLIDANKTKTWSQAINFPNSEGYIRHESSIQVKKSIRVLLTNINPDVDGPKIYQSQPITLKQPKKVQPLHDLPPSYQEPEGDEETEFVDVSSLNRSPLEFVKRIENAGLIVSNHLIFSGKTLDKISKKAFECSIQGRTNHHAQAEIVYRSEEMRKRGIFLPFGWTIVRVQTMKFIGHFYVSPEGKRFLSFKKVLCYMNDLNIYLPRAARKFPCGMRNTKVKLNAKNVVRVTDGSQSRQSQCIKQIHEIYKELQIIQVNSTQRCIPSIRDIRSARKYRNKKKRILLKK</sequence>
<protein>
    <submittedName>
        <fullName evidence="1">Uncharacterized protein</fullName>
    </submittedName>
</protein>
<evidence type="ECO:0000313" key="1">
    <source>
        <dbReference type="EMBL" id="CDW18750.1"/>
    </source>
</evidence>
<dbReference type="AlphaFoldDB" id="A0A0K2SYX5"/>
<proteinExistence type="predicted"/>
<dbReference type="InterPro" id="IPR016177">
    <property type="entry name" value="DNA-bd_dom_sf"/>
</dbReference>
<reference evidence="1" key="1">
    <citation type="submission" date="2014-05" db="EMBL/GenBank/DDBJ databases">
        <authorList>
            <person name="Chronopoulou M."/>
        </authorList>
    </citation>
    <scope>NUCLEOTIDE SEQUENCE</scope>
    <source>
        <tissue evidence="1">Whole organism</tissue>
    </source>
</reference>
<organism evidence="1">
    <name type="scientific">Lepeophtheirus salmonis</name>
    <name type="common">Salmon louse</name>
    <name type="synonym">Caligus salmonis</name>
    <dbReference type="NCBI Taxonomy" id="72036"/>
    <lineage>
        <taxon>Eukaryota</taxon>
        <taxon>Metazoa</taxon>
        <taxon>Ecdysozoa</taxon>
        <taxon>Arthropoda</taxon>
        <taxon>Crustacea</taxon>
        <taxon>Multicrustacea</taxon>
        <taxon>Hexanauplia</taxon>
        <taxon>Copepoda</taxon>
        <taxon>Siphonostomatoida</taxon>
        <taxon>Caligidae</taxon>
        <taxon>Lepeophtheirus</taxon>
    </lineage>
</organism>
<name>A0A0K2SYX5_LEPSM</name>
<dbReference type="SUPFAM" id="SSF54171">
    <property type="entry name" value="DNA-binding domain"/>
    <property type="match status" value="1"/>
</dbReference>